<dbReference type="AlphaFoldDB" id="A0A8T3C7A4"/>
<keyword evidence="2" id="KW-1185">Reference proteome</keyword>
<reference evidence="1" key="1">
    <citation type="journal article" date="2022" name="Front. Genet.">
        <title>Chromosome-Scale Assembly of the Dendrobium nobile Genome Provides Insights Into the Molecular Mechanism of the Biosynthesis of the Medicinal Active Ingredient of Dendrobium.</title>
        <authorList>
            <person name="Xu Q."/>
            <person name="Niu S.-C."/>
            <person name="Li K.-L."/>
            <person name="Zheng P.-J."/>
            <person name="Zhang X.-J."/>
            <person name="Jia Y."/>
            <person name="Liu Y."/>
            <person name="Niu Y.-X."/>
            <person name="Yu L.-H."/>
            <person name="Chen D.-F."/>
            <person name="Zhang G.-Q."/>
        </authorList>
    </citation>
    <scope>NUCLEOTIDE SEQUENCE</scope>
    <source>
        <tissue evidence="1">Leaf</tissue>
    </source>
</reference>
<proteinExistence type="predicted"/>
<name>A0A8T3C7A4_DENNO</name>
<organism evidence="1 2">
    <name type="scientific">Dendrobium nobile</name>
    <name type="common">Orchid</name>
    <dbReference type="NCBI Taxonomy" id="94219"/>
    <lineage>
        <taxon>Eukaryota</taxon>
        <taxon>Viridiplantae</taxon>
        <taxon>Streptophyta</taxon>
        <taxon>Embryophyta</taxon>
        <taxon>Tracheophyta</taxon>
        <taxon>Spermatophyta</taxon>
        <taxon>Magnoliopsida</taxon>
        <taxon>Liliopsida</taxon>
        <taxon>Asparagales</taxon>
        <taxon>Orchidaceae</taxon>
        <taxon>Epidendroideae</taxon>
        <taxon>Malaxideae</taxon>
        <taxon>Dendrobiinae</taxon>
        <taxon>Dendrobium</taxon>
    </lineage>
</organism>
<sequence>MGKAQNRVLAVRSNDVDISEIETLEPLLLQIYFFAGEADEDGSQLFGGLVIVYLELDLSLGKCFFLVLWVEVEGLVLMRIVRGMQKSACGEEIVQGWKDLFCKGIGITAPKARTRDKPVGFVWNL</sequence>
<dbReference type="Proteomes" id="UP000829196">
    <property type="component" value="Unassembled WGS sequence"/>
</dbReference>
<accession>A0A8T3C7A4</accession>
<protein>
    <submittedName>
        <fullName evidence="1">Uncharacterized protein</fullName>
    </submittedName>
</protein>
<dbReference type="EMBL" id="JAGYWB010000003">
    <property type="protein sequence ID" value="KAI0527002.1"/>
    <property type="molecule type" value="Genomic_DNA"/>
</dbReference>
<evidence type="ECO:0000313" key="1">
    <source>
        <dbReference type="EMBL" id="KAI0527002.1"/>
    </source>
</evidence>
<dbReference type="OrthoDB" id="1713026at2759"/>
<evidence type="ECO:0000313" key="2">
    <source>
        <dbReference type="Proteomes" id="UP000829196"/>
    </source>
</evidence>
<gene>
    <name evidence="1" type="ORF">KFK09_002598</name>
</gene>
<comment type="caution">
    <text evidence="1">The sequence shown here is derived from an EMBL/GenBank/DDBJ whole genome shotgun (WGS) entry which is preliminary data.</text>
</comment>